<evidence type="ECO:0000313" key="1">
    <source>
        <dbReference type="EMBL" id="KAJ9653039.1"/>
    </source>
</evidence>
<accession>A0ACC2ZZ69</accession>
<evidence type="ECO:0000313" key="2">
    <source>
        <dbReference type="Proteomes" id="UP001172386"/>
    </source>
</evidence>
<proteinExistence type="predicted"/>
<dbReference type="Proteomes" id="UP001172386">
    <property type="component" value="Unassembled WGS sequence"/>
</dbReference>
<organism evidence="1 2">
    <name type="scientific">Neophaeococcomyces mojaviensis</name>
    <dbReference type="NCBI Taxonomy" id="3383035"/>
    <lineage>
        <taxon>Eukaryota</taxon>
        <taxon>Fungi</taxon>
        <taxon>Dikarya</taxon>
        <taxon>Ascomycota</taxon>
        <taxon>Pezizomycotina</taxon>
        <taxon>Eurotiomycetes</taxon>
        <taxon>Chaetothyriomycetidae</taxon>
        <taxon>Chaetothyriales</taxon>
        <taxon>Chaetothyriales incertae sedis</taxon>
        <taxon>Neophaeococcomyces</taxon>
    </lineage>
</organism>
<dbReference type="EMBL" id="JAPDRQ010000170">
    <property type="protein sequence ID" value="KAJ9653039.1"/>
    <property type="molecule type" value="Genomic_DNA"/>
</dbReference>
<gene>
    <name evidence="1" type="ORF">H2198_007745</name>
</gene>
<protein>
    <submittedName>
        <fullName evidence="1">Uncharacterized protein</fullName>
    </submittedName>
</protein>
<keyword evidence="2" id="KW-1185">Reference proteome</keyword>
<comment type="caution">
    <text evidence="1">The sequence shown here is derived from an EMBL/GenBank/DDBJ whole genome shotgun (WGS) entry which is preliminary data.</text>
</comment>
<name>A0ACC2ZZ69_9EURO</name>
<sequence>MNYTARKGDTVGRLATTLGIKPSEITALNKDLQANFKLVVGKTYKLPARAAAASMTAVSDIQIEYYARHIEAGRALRD</sequence>
<reference evidence="1" key="1">
    <citation type="submission" date="2022-10" db="EMBL/GenBank/DDBJ databases">
        <title>Culturing micro-colonial fungi from biological soil crusts in the Mojave desert and describing Neophaeococcomyces mojavensis, and introducing the new genera and species Taxawa tesnikishii.</title>
        <authorList>
            <person name="Kurbessoian T."/>
            <person name="Stajich J.E."/>
        </authorList>
    </citation>
    <scope>NUCLEOTIDE SEQUENCE</scope>
    <source>
        <strain evidence="1">JES_112</strain>
    </source>
</reference>